<reference evidence="1" key="1">
    <citation type="submission" date="2013-07" db="EMBL/GenBank/DDBJ databases">
        <title>Nephila pilipes venom gland.</title>
        <authorList>
            <person name="Huo L.J."/>
        </authorList>
    </citation>
    <scope>NUCLEOTIDE SEQUENCE</scope>
    <source>
        <tissue evidence="1">Venom gland</tissue>
    </source>
</reference>
<name>A0A076L028_NEPPI</name>
<proteinExistence type="evidence at transcript level"/>
<dbReference type="EMBL" id="KF433459">
    <property type="protein sequence ID" value="AII97783.1"/>
    <property type="molecule type" value="mRNA"/>
</dbReference>
<sequence>MAERMKRTLRNLKEIFNSFVQYQMILL</sequence>
<evidence type="ECO:0000313" key="1">
    <source>
        <dbReference type="EMBL" id="AII97783.1"/>
    </source>
</evidence>
<organism evidence="1">
    <name type="scientific">Nephila pilipes</name>
    <name type="common">Giant wood spider</name>
    <name type="synonym">Nephila maculata</name>
    <dbReference type="NCBI Taxonomy" id="299642"/>
    <lineage>
        <taxon>Eukaryota</taxon>
        <taxon>Metazoa</taxon>
        <taxon>Ecdysozoa</taxon>
        <taxon>Arthropoda</taxon>
        <taxon>Chelicerata</taxon>
        <taxon>Arachnida</taxon>
        <taxon>Araneae</taxon>
        <taxon>Araneomorphae</taxon>
        <taxon>Entelegynae</taxon>
        <taxon>Araneoidea</taxon>
        <taxon>Nephilidae</taxon>
        <taxon>Nephila</taxon>
    </lineage>
</organism>
<dbReference type="AlphaFoldDB" id="A0A076L028"/>
<protein>
    <submittedName>
        <fullName evidence="1">BLTX407</fullName>
    </submittedName>
</protein>
<accession>A0A076L028</accession>